<name>A0A150RFM7_SORCE</name>
<accession>A0A150RFM7</accession>
<organism evidence="2 3">
    <name type="scientific">Sorangium cellulosum</name>
    <name type="common">Polyangium cellulosum</name>
    <dbReference type="NCBI Taxonomy" id="56"/>
    <lineage>
        <taxon>Bacteria</taxon>
        <taxon>Pseudomonadati</taxon>
        <taxon>Myxococcota</taxon>
        <taxon>Polyangia</taxon>
        <taxon>Polyangiales</taxon>
        <taxon>Polyangiaceae</taxon>
        <taxon>Sorangium</taxon>
    </lineage>
</organism>
<dbReference type="Proteomes" id="UP000075635">
    <property type="component" value="Unassembled WGS sequence"/>
</dbReference>
<dbReference type="AlphaFoldDB" id="A0A150RFM7"/>
<keyword evidence="1" id="KW-0732">Signal</keyword>
<evidence type="ECO:0000256" key="1">
    <source>
        <dbReference type="SAM" id="SignalP"/>
    </source>
</evidence>
<evidence type="ECO:0000313" key="2">
    <source>
        <dbReference type="EMBL" id="KYF79075.1"/>
    </source>
</evidence>
<feature type="chain" id="PRO_5007568057" description="Secreted protein" evidence="1">
    <location>
        <begin position="24"/>
        <end position="94"/>
    </location>
</feature>
<sequence>MEVMRSRLVIPLVFMVSSAIACAGGEPRPVQTAASISAAGRPARIGGRAQQSLAWPPTDAHSFVMMLVATYRRALGREAEMLDTIRGHCEPADR</sequence>
<dbReference type="EMBL" id="JEMB01002694">
    <property type="protein sequence ID" value="KYF79075.1"/>
    <property type="molecule type" value="Genomic_DNA"/>
</dbReference>
<reference evidence="2 3" key="1">
    <citation type="submission" date="2014-02" db="EMBL/GenBank/DDBJ databases">
        <title>The small core and large imbalanced accessory genome model reveals a collaborative survival strategy of Sorangium cellulosum strains in nature.</title>
        <authorList>
            <person name="Han K."/>
            <person name="Peng R."/>
            <person name="Blom J."/>
            <person name="Li Y.-Z."/>
        </authorList>
    </citation>
    <scope>NUCLEOTIDE SEQUENCE [LARGE SCALE GENOMIC DNA]</scope>
    <source>
        <strain evidence="2 3">So0011-07</strain>
    </source>
</reference>
<dbReference type="PROSITE" id="PS51257">
    <property type="entry name" value="PROKAR_LIPOPROTEIN"/>
    <property type="match status" value="1"/>
</dbReference>
<evidence type="ECO:0008006" key="4">
    <source>
        <dbReference type="Google" id="ProtNLM"/>
    </source>
</evidence>
<proteinExistence type="predicted"/>
<evidence type="ECO:0000313" key="3">
    <source>
        <dbReference type="Proteomes" id="UP000075635"/>
    </source>
</evidence>
<gene>
    <name evidence="2" type="ORF">BE17_00605</name>
</gene>
<comment type="caution">
    <text evidence="2">The sequence shown here is derived from an EMBL/GenBank/DDBJ whole genome shotgun (WGS) entry which is preliminary data.</text>
</comment>
<feature type="signal peptide" evidence="1">
    <location>
        <begin position="1"/>
        <end position="23"/>
    </location>
</feature>
<protein>
    <recommendedName>
        <fullName evidence="4">Secreted protein</fullName>
    </recommendedName>
</protein>